<evidence type="ECO:0000256" key="7">
    <source>
        <dbReference type="ARBA" id="ARBA00023065"/>
    </source>
</evidence>
<feature type="transmembrane region" description="Helical" evidence="10">
    <location>
        <begin position="423"/>
        <end position="444"/>
    </location>
</feature>
<feature type="transmembrane region" description="Helical" evidence="10">
    <location>
        <begin position="133"/>
        <end position="155"/>
    </location>
</feature>
<evidence type="ECO:0000256" key="10">
    <source>
        <dbReference type="SAM" id="Phobius"/>
    </source>
</evidence>
<evidence type="ECO:0000256" key="9">
    <source>
        <dbReference type="ARBA" id="ARBA00031636"/>
    </source>
</evidence>
<dbReference type="CDD" id="cd13137">
    <property type="entry name" value="MATE_NorM_like"/>
    <property type="match status" value="1"/>
</dbReference>
<feature type="transmembrane region" description="Helical" evidence="10">
    <location>
        <begin position="357"/>
        <end position="377"/>
    </location>
</feature>
<dbReference type="GO" id="GO:0015297">
    <property type="term" value="F:antiporter activity"/>
    <property type="evidence" value="ECO:0007669"/>
    <property type="project" value="UniProtKB-KW"/>
</dbReference>
<evidence type="ECO:0000256" key="3">
    <source>
        <dbReference type="ARBA" id="ARBA00022449"/>
    </source>
</evidence>
<dbReference type="GO" id="GO:0006811">
    <property type="term" value="P:monoatomic ion transport"/>
    <property type="evidence" value="ECO:0007669"/>
    <property type="project" value="UniProtKB-KW"/>
</dbReference>
<dbReference type="EMBL" id="AUZJ01000034">
    <property type="protein sequence ID" value="ERF60763.1"/>
    <property type="molecule type" value="Genomic_DNA"/>
</dbReference>
<accession>U1FLP8</accession>
<dbReference type="InterPro" id="IPR002528">
    <property type="entry name" value="MATE_fam"/>
</dbReference>
<dbReference type="PATRIC" id="fig|1125725.3.peg.1294"/>
<sequence>MPETGLLFSPKDLRRLILPLIVEQLLSIFLGMADIVMVSTLGEEAVSGVSLVDSLNVLLVQLFAALGTGGAVVASQYIGHGAHDMASKTAKQLLYTIVAASLAVLALCLVFNRQLLSFLFGSIDDGVMNASRTYFFITIFALPSIGLYNACAALFRAQGNSRVSMLISLLINVLNIGGNAILLYGFHRGVEGVAFPTLVSRTAAAVVLLALLYKGGEYNGHPAVSIRGIFRFEFDGGIVKRILAIGVPNGLENSMFQIGKILVLSLIATYGTTAIAANAAANTLASFETLPGSAMSLAMLTVVGQCIGAGKMEQAEYYTKKLLALAFVSIAALNIPFLLCSRSILSLYALSTETTRLAWYMTLLHGVCAMLIWPVSFTFPNSLRAAGDAVFTMIVSMISMWVVRIGMSYVLKWTGMFGLTAQFGWPLSFGALGVWFAMILDWIVRSSCFVYRFRSGKWKGKRVI</sequence>
<dbReference type="InterPro" id="IPR050222">
    <property type="entry name" value="MATE_MdtK"/>
</dbReference>
<dbReference type="STRING" id="1125725.HMPREF1325_2039"/>
<evidence type="ECO:0000256" key="1">
    <source>
        <dbReference type="ARBA" id="ARBA00004651"/>
    </source>
</evidence>
<dbReference type="PIRSF" id="PIRSF006603">
    <property type="entry name" value="DinF"/>
    <property type="match status" value="1"/>
</dbReference>
<dbReference type="Proteomes" id="UP000016412">
    <property type="component" value="Unassembled WGS sequence"/>
</dbReference>
<organism evidence="11 12">
    <name type="scientific">Treponema socranskii subsp. socranskii VPI DR56BR1116 = ATCC 35536</name>
    <dbReference type="NCBI Taxonomy" id="1125725"/>
    <lineage>
        <taxon>Bacteria</taxon>
        <taxon>Pseudomonadati</taxon>
        <taxon>Spirochaetota</taxon>
        <taxon>Spirochaetia</taxon>
        <taxon>Spirochaetales</taxon>
        <taxon>Treponemataceae</taxon>
        <taxon>Treponema</taxon>
    </lineage>
</organism>
<feature type="transmembrane region" description="Helical" evidence="10">
    <location>
        <begin position="193"/>
        <end position="213"/>
    </location>
</feature>
<evidence type="ECO:0000256" key="4">
    <source>
        <dbReference type="ARBA" id="ARBA00022475"/>
    </source>
</evidence>
<dbReference type="PANTHER" id="PTHR43298">
    <property type="entry name" value="MULTIDRUG RESISTANCE PROTEIN NORM-RELATED"/>
    <property type="match status" value="1"/>
</dbReference>
<name>U1FLP8_TRESO</name>
<evidence type="ECO:0000313" key="12">
    <source>
        <dbReference type="Proteomes" id="UP000016412"/>
    </source>
</evidence>
<feature type="transmembrane region" description="Helical" evidence="10">
    <location>
        <begin position="16"/>
        <end position="38"/>
    </location>
</feature>
<protein>
    <recommendedName>
        <fullName evidence="9">Multidrug-efflux transporter</fullName>
    </recommendedName>
</protein>
<dbReference type="AlphaFoldDB" id="U1FLP8"/>
<dbReference type="PANTHER" id="PTHR43298:SF2">
    <property type="entry name" value="FMN_FAD EXPORTER YEEO-RELATED"/>
    <property type="match status" value="1"/>
</dbReference>
<reference evidence="11 12" key="1">
    <citation type="submission" date="2013-08" db="EMBL/GenBank/DDBJ databases">
        <authorList>
            <person name="Durkin A.S."/>
            <person name="Haft D.R."/>
            <person name="McCorrison J."/>
            <person name="Torralba M."/>
            <person name="Gillis M."/>
            <person name="Haft D.H."/>
            <person name="Methe B."/>
            <person name="Sutton G."/>
            <person name="Nelson K.E."/>
        </authorList>
    </citation>
    <scope>NUCLEOTIDE SEQUENCE [LARGE SCALE GENOMIC DNA]</scope>
    <source>
        <strain evidence="11 12">VPI DR56BR1116</strain>
    </source>
</reference>
<comment type="subcellular location">
    <subcellularLocation>
        <location evidence="1">Cell membrane</location>
        <topology evidence="1">Multi-pass membrane protein</topology>
    </subcellularLocation>
</comment>
<dbReference type="InterPro" id="IPR048279">
    <property type="entry name" value="MdtK-like"/>
</dbReference>
<evidence type="ECO:0000256" key="8">
    <source>
        <dbReference type="ARBA" id="ARBA00023136"/>
    </source>
</evidence>
<comment type="caution">
    <text evidence="11">The sequence shown here is derived from an EMBL/GenBank/DDBJ whole genome shotgun (WGS) entry which is preliminary data.</text>
</comment>
<evidence type="ECO:0000256" key="5">
    <source>
        <dbReference type="ARBA" id="ARBA00022692"/>
    </source>
</evidence>
<dbReference type="RefSeq" id="WP_021330351.1">
    <property type="nucleotide sequence ID" value="NZ_AUZJ01000034.1"/>
</dbReference>
<keyword evidence="2" id="KW-0813">Transport</keyword>
<gene>
    <name evidence="11" type="ORF">HMPREF1325_2039</name>
</gene>
<dbReference type="GO" id="GO:0042910">
    <property type="term" value="F:xenobiotic transmembrane transporter activity"/>
    <property type="evidence" value="ECO:0007669"/>
    <property type="project" value="InterPro"/>
</dbReference>
<feature type="transmembrane region" description="Helical" evidence="10">
    <location>
        <begin position="58"/>
        <end position="80"/>
    </location>
</feature>
<dbReference type="Pfam" id="PF01554">
    <property type="entry name" value="MatE"/>
    <property type="match status" value="2"/>
</dbReference>
<dbReference type="OrthoDB" id="62420at2"/>
<feature type="transmembrane region" description="Helical" evidence="10">
    <location>
        <begin position="92"/>
        <end position="113"/>
    </location>
</feature>
<evidence type="ECO:0000256" key="2">
    <source>
        <dbReference type="ARBA" id="ARBA00022448"/>
    </source>
</evidence>
<feature type="transmembrane region" description="Helical" evidence="10">
    <location>
        <begin position="293"/>
        <end position="310"/>
    </location>
</feature>
<dbReference type="eggNOG" id="COG0534">
    <property type="taxonomic scope" value="Bacteria"/>
</dbReference>
<keyword evidence="5 10" id="KW-0812">Transmembrane</keyword>
<feature type="transmembrane region" description="Helical" evidence="10">
    <location>
        <begin position="389"/>
        <end position="411"/>
    </location>
</feature>
<evidence type="ECO:0000313" key="11">
    <source>
        <dbReference type="EMBL" id="ERF60763.1"/>
    </source>
</evidence>
<keyword evidence="4" id="KW-1003">Cell membrane</keyword>
<feature type="transmembrane region" description="Helical" evidence="10">
    <location>
        <begin position="261"/>
        <end position="281"/>
    </location>
</feature>
<dbReference type="GO" id="GO:0005886">
    <property type="term" value="C:plasma membrane"/>
    <property type="evidence" value="ECO:0007669"/>
    <property type="project" value="UniProtKB-SubCell"/>
</dbReference>
<keyword evidence="6 10" id="KW-1133">Transmembrane helix</keyword>
<feature type="transmembrane region" description="Helical" evidence="10">
    <location>
        <begin position="322"/>
        <end position="345"/>
    </location>
</feature>
<evidence type="ECO:0000256" key="6">
    <source>
        <dbReference type="ARBA" id="ARBA00022989"/>
    </source>
</evidence>
<keyword evidence="7" id="KW-0406">Ion transport</keyword>
<keyword evidence="8 10" id="KW-0472">Membrane</keyword>
<keyword evidence="3" id="KW-0050">Antiport</keyword>
<proteinExistence type="predicted"/>
<dbReference type="NCBIfam" id="TIGR00797">
    <property type="entry name" value="matE"/>
    <property type="match status" value="1"/>
</dbReference>
<feature type="transmembrane region" description="Helical" evidence="10">
    <location>
        <begin position="167"/>
        <end position="187"/>
    </location>
</feature>